<keyword evidence="5 8" id="KW-0665">Pyrimidine biosynthesis</keyword>
<evidence type="ECO:0000313" key="11">
    <source>
        <dbReference type="EMBL" id="SDA40058.1"/>
    </source>
</evidence>
<dbReference type="Proteomes" id="UP000198588">
    <property type="component" value="Unassembled WGS sequence"/>
</dbReference>
<dbReference type="SUPFAM" id="SSF53671">
    <property type="entry name" value="Aspartate/ornithine carbamoyltransferase"/>
    <property type="match status" value="1"/>
</dbReference>
<evidence type="ECO:0000256" key="8">
    <source>
        <dbReference type="HAMAP-Rule" id="MF_00001"/>
    </source>
</evidence>
<dbReference type="GO" id="GO:0005829">
    <property type="term" value="C:cytosol"/>
    <property type="evidence" value="ECO:0007669"/>
    <property type="project" value="TreeGrafter"/>
</dbReference>
<dbReference type="InterPro" id="IPR006131">
    <property type="entry name" value="Asp_carbamoyltransf_Asp/Orn-bd"/>
</dbReference>
<comment type="subunit">
    <text evidence="8">Heterododecamer (2C3:3R2) of six catalytic PyrB chains organized as two trimers (C3), and six regulatory PyrI chains organized as three dimers (R2).</text>
</comment>
<evidence type="ECO:0000256" key="5">
    <source>
        <dbReference type="ARBA" id="ARBA00022975"/>
    </source>
</evidence>
<comment type="function">
    <text evidence="1">Reversibly catalyzes the transfer of the carbamoyl group from carbamoyl phosphate (CP) to the N(epsilon) atom of ornithine (ORN) to produce L-citrulline.</text>
</comment>
<comment type="pathway">
    <text evidence="2 8">Pyrimidine metabolism; UMP biosynthesis via de novo pathway; (S)-dihydroorotate from bicarbonate: step 2/3.</text>
</comment>
<organism evidence="11 12">
    <name type="scientific">Mesorhizobium qingshengii</name>
    <dbReference type="NCBI Taxonomy" id="1165689"/>
    <lineage>
        <taxon>Bacteria</taxon>
        <taxon>Pseudomonadati</taxon>
        <taxon>Pseudomonadota</taxon>
        <taxon>Alphaproteobacteria</taxon>
        <taxon>Hyphomicrobiales</taxon>
        <taxon>Phyllobacteriaceae</taxon>
        <taxon>Mesorhizobium</taxon>
    </lineage>
</organism>
<feature type="binding site" evidence="8">
    <location>
        <position position="271"/>
    </location>
    <ligand>
        <name>carbamoyl phosphate</name>
        <dbReference type="ChEBI" id="CHEBI:58228"/>
    </ligand>
</feature>
<dbReference type="RefSeq" id="WP_091574854.1">
    <property type="nucleotide sequence ID" value="NZ_FMXM01000002.1"/>
</dbReference>
<dbReference type="GO" id="GO:0006207">
    <property type="term" value="P:'de novo' pyrimidine nucleobase biosynthetic process"/>
    <property type="evidence" value="ECO:0007669"/>
    <property type="project" value="InterPro"/>
</dbReference>
<dbReference type="NCBIfam" id="NF002032">
    <property type="entry name" value="PRK00856.1"/>
    <property type="match status" value="1"/>
</dbReference>
<protein>
    <recommendedName>
        <fullName evidence="8">Aspartate carbamoyltransferase</fullName>
        <ecNumber evidence="8">2.1.3.2</ecNumber>
    </recommendedName>
    <alternativeName>
        <fullName evidence="8">Aspartate transcarbamylase</fullName>
        <shortName evidence="8">ATCase</shortName>
    </alternativeName>
</protein>
<feature type="domain" description="Aspartate/ornithine carbamoyltransferase Asp/Orn-binding" evidence="9">
    <location>
        <begin position="164"/>
        <end position="308"/>
    </location>
</feature>
<feature type="binding site" evidence="8">
    <location>
        <position position="146"/>
    </location>
    <ligand>
        <name>carbamoyl phosphate</name>
        <dbReference type="ChEBI" id="CHEBI:58228"/>
    </ligand>
</feature>
<feature type="binding site" evidence="8">
    <location>
        <position position="230"/>
    </location>
    <ligand>
        <name>L-aspartate</name>
        <dbReference type="ChEBI" id="CHEBI:29991"/>
    </ligand>
</feature>
<dbReference type="PRINTS" id="PR00100">
    <property type="entry name" value="AOTCASE"/>
</dbReference>
<dbReference type="FunFam" id="3.40.50.1370:FF:000007">
    <property type="entry name" value="Aspartate carbamoyltransferase"/>
    <property type="match status" value="1"/>
</dbReference>
<evidence type="ECO:0000256" key="2">
    <source>
        <dbReference type="ARBA" id="ARBA00004852"/>
    </source>
</evidence>
<dbReference type="InterPro" id="IPR036901">
    <property type="entry name" value="Asp/Orn_carbamoylTrfase_sf"/>
</dbReference>
<evidence type="ECO:0000256" key="3">
    <source>
        <dbReference type="ARBA" id="ARBA00008896"/>
    </source>
</evidence>
<feature type="binding site" evidence="8">
    <location>
        <position position="115"/>
    </location>
    <ligand>
        <name>carbamoyl phosphate</name>
        <dbReference type="ChEBI" id="CHEBI:58228"/>
    </ligand>
</feature>
<feature type="binding site" evidence="8">
    <location>
        <position position="93"/>
    </location>
    <ligand>
        <name>L-aspartate</name>
        <dbReference type="ChEBI" id="CHEBI:29991"/>
    </ligand>
</feature>
<dbReference type="Gene3D" id="3.40.50.1370">
    <property type="entry name" value="Aspartate/ornithine carbamoyltransferase"/>
    <property type="match status" value="2"/>
</dbReference>
<dbReference type="PROSITE" id="PS00097">
    <property type="entry name" value="CARBAMOYLTRANSFERASE"/>
    <property type="match status" value="1"/>
</dbReference>
<dbReference type="PRINTS" id="PR00101">
    <property type="entry name" value="ATCASE"/>
</dbReference>
<evidence type="ECO:0000259" key="10">
    <source>
        <dbReference type="Pfam" id="PF02729"/>
    </source>
</evidence>
<gene>
    <name evidence="8" type="primary">pyrB</name>
    <name evidence="11" type="ORF">SAMN02927914_00203</name>
</gene>
<dbReference type="PANTHER" id="PTHR45753">
    <property type="entry name" value="ORNITHINE CARBAMOYLTRANSFERASE, MITOCHONDRIAL"/>
    <property type="match status" value="1"/>
</dbReference>
<feature type="binding site" evidence="8">
    <location>
        <position position="66"/>
    </location>
    <ligand>
        <name>carbamoyl phosphate</name>
        <dbReference type="ChEBI" id="CHEBI:58228"/>
    </ligand>
</feature>
<dbReference type="EMBL" id="FMXM01000002">
    <property type="protein sequence ID" value="SDA40058.1"/>
    <property type="molecule type" value="Genomic_DNA"/>
</dbReference>
<proteinExistence type="inferred from homology"/>
<dbReference type="UniPathway" id="UPA00070">
    <property type="reaction ID" value="UER00116"/>
</dbReference>
<evidence type="ECO:0000256" key="6">
    <source>
        <dbReference type="ARBA" id="ARBA00043884"/>
    </source>
</evidence>
<name>A0A1G5V342_9HYPH</name>
<dbReference type="HAMAP" id="MF_00001">
    <property type="entry name" value="Asp_carb_tr"/>
    <property type="match status" value="1"/>
</dbReference>
<dbReference type="Pfam" id="PF00185">
    <property type="entry name" value="OTCace"/>
    <property type="match status" value="1"/>
</dbReference>
<sequence>MTDASSLPLYPHRHLLGIRDLSPADIELLLDRADRAVAISRQSEKKTSTLRGRTQINLFYEASTRTQSSFELAGKRLGADVMNMSVASSSVKKGETLIDTAMTLNAMRPDILIIRHQSAGAAALLAQKVGCSVVNAGDGAHEHPTQALLDALTIRRAKGPLSKLIVAICGDILHSRVARSNIMLLNALGAQVRVVAPSTLLPSGIDKMGVIVTHSMAEGLKGADVVMMLRLQRERMEGAFVPSVREYFRYFGLDAEKLKAAKDDAMVMHPGPMNRGVEIASEIADGPQSVIQEQVEMGVAVRMAVMEALLDPRRNHEGRGA</sequence>
<dbReference type="Pfam" id="PF02729">
    <property type="entry name" value="OTCace_N"/>
    <property type="match status" value="1"/>
</dbReference>
<dbReference type="InterPro" id="IPR006132">
    <property type="entry name" value="Asp/Orn_carbamoyltranf_P-bd"/>
</dbReference>
<comment type="function">
    <text evidence="6 8">Catalyzes the condensation of carbamoyl phosphate and aspartate to form carbamoyl aspartate and inorganic phosphate, the committed step in the de novo pyrimidine nucleotide biosynthesis pathway.</text>
</comment>
<reference evidence="11 12" key="1">
    <citation type="submission" date="2016-10" db="EMBL/GenBank/DDBJ databases">
        <authorList>
            <person name="de Groot N.N."/>
        </authorList>
    </citation>
    <scope>NUCLEOTIDE SEQUENCE [LARGE SCALE GENOMIC DNA]</scope>
    <source>
        <strain evidence="11 12">CGMCC 1.12097</strain>
    </source>
</reference>
<feature type="binding site" evidence="8">
    <location>
        <position position="143"/>
    </location>
    <ligand>
        <name>carbamoyl phosphate</name>
        <dbReference type="ChEBI" id="CHEBI:58228"/>
    </ligand>
</feature>
<evidence type="ECO:0000259" key="9">
    <source>
        <dbReference type="Pfam" id="PF00185"/>
    </source>
</evidence>
<dbReference type="EC" id="2.1.3.2" evidence="8"/>
<evidence type="ECO:0000256" key="1">
    <source>
        <dbReference type="ARBA" id="ARBA00003822"/>
    </source>
</evidence>
<evidence type="ECO:0000256" key="7">
    <source>
        <dbReference type="ARBA" id="ARBA00048859"/>
    </source>
</evidence>
<dbReference type="PANTHER" id="PTHR45753:SF6">
    <property type="entry name" value="ASPARTATE CARBAMOYLTRANSFERASE"/>
    <property type="match status" value="1"/>
</dbReference>
<keyword evidence="4 8" id="KW-0808">Transferase</keyword>
<evidence type="ECO:0000313" key="12">
    <source>
        <dbReference type="Proteomes" id="UP000198588"/>
    </source>
</evidence>
<comment type="similarity">
    <text evidence="3 8">Belongs to the aspartate/ornithine carbamoyltransferase superfamily. ATCase family.</text>
</comment>
<feature type="binding site" evidence="8">
    <location>
        <position position="65"/>
    </location>
    <ligand>
        <name>carbamoyl phosphate</name>
        <dbReference type="ChEBI" id="CHEBI:58228"/>
    </ligand>
</feature>
<dbReference type="GO" id="GO:0044205">
    <property type="term" value="P:'de novo' UMP biosynthetic process"/>
    <property type="evidence" value="ECO:0007669"/>
    <property type="project" value="UniProtKB-UniRule"/>
</dbReference>
<dbReference type="NCBIfam" id="TIGR00670">
    <property type="entry name" value="asp_carb_tr"/>
    <property type="match status" value="1"/>
</dbReference>
<dbReference type="InterPro" id="IPR006130">
    <property type="entry name" value="Asp/Orn_carbamoylTrfase"/>
</dbReference>
<comment type="catalytic activity">
    <reaction evidence="7 8">
        <text>carbamoyl phosphate + L-aspartate = N-carbamoyl-L-aspartate + phosphate + H(+)</text>
        <dbReference type="Rhea" id="RHEA:20013"/>
        <dbReference type="ChEBI" id="CHEBI:15378"/>
        <dbReference type="ChEBI" id="CHEBI:29991"/>
        <dbReference type="ChEBI" id="CHEBI:32814"/>
        <dbReference type="ChEBI" id="CHEBI:43474"/>
        <dbReference type="ChEBI" id="CHEBI:58228"/>
        <dbReference type="EC" id="2.1.3.2"/>
    </reaction>
</comment>
<evidence type="ECO:0000256" key="4">
    <source>
        <dbReference type="ARBA" id="ARBA00022679"/>
    </source>
</evidence>
<dbReference type="InterPro" id="IPR002082">
    <property type="entry name" value="Asp_carbamoyltransf"/>
</dbReference>
<dbReference type="GO" id="GO:0004070">
    <property type="term" value="F:aspartate carbamoyltransferase activity"/>
    <property type="evidence" value="ECO:0007669"/>
    <property type="project" value="UniProtKB-UniRule"/>
</dbReference>
<dbReference type="OrthoDB" id="9774690at2"/>
<accession>A0A1G5V342</accession>
<dbReference type="GO" id="GO:0006520">
    <property type="term" value="P:amino acid metabolic process"/>
    <property type="evidence" value="ECO:0007669"/>
    <property type="project" value="InterPro"/>
</dbReference>
<dbReference type="GO" id="GO:0016597">
    <property type="term" value="F:amino acid binding"/>
    <property type="evidence" value="ECO:0007669"/>
    <property type="project" value="InterPro"/>
</dbReference>
<feature type="domain" description="Aspartate/ornithine carbamoyltransferase carbamoyl-P binding" evidence="10">
    <location>
        <begin position="13"/>
        <end position="155"/>
    </location>
</feature>
<dbReference type="STRING" id="1165689.SAMN02927914_00203"/>
<feature type="binding site" evidence="8">
    <location>
        <position position="176"/>
    </location>
    <ligand>
        <name>L-aspartate</name>
        <dbReference type="ChEBI" id="CHEBI:29991"/>
    </ligand>
</feature>
<dbReference type="AlphaFoldDB" id="A0A1G5V342"/>
<feature type="binding site" evidence="8">
    <location>
        <position position="272"/>
    </location>
    <ligand>
        <name>carbamoyl phosphate</name>
        <dbReference type="ChEBI" id="CHEBI:58228"/>
    </ligand>
</feature>